<dbReference type="EMBL" id="PFWT01000009">
    <property type="protein sequence ID" value="PJA46714.1"/>
    <property type="molecule type" value="Genomic_DNA"/>
</dbReference>
<reference evidence="3" key="1">
    <citation type="submission" date="2017-09" db="EMBL/GenBank/DDBJ databases">
        <title>Depth-based differentiation of microbial function through sediment-hosted aquifers and enrichment of novel symbionts in the deep terrestrial subsurface.</title>
        <authorList>
            <person name="Probst A.J."/>
            <person name="Ladd B."/>
            <person name="Jarett J.K."/>
            <person name="Geller-Mcgrath D.E."/>
            <person name="Sieber C.M.K."/>
            <person name="Emerson J.B."/>
            <person name="Anantharaman K."/>
            <person name="Thomas B.C."/>
            <person name="Malmstrom R."/>
            <person name="Stieglmeier M."/>
            <person name="Klingl A."/>
            <person name="Woyke T."/>
            <person name="Ryan C.M."/>
            <person name="Banfield J.F."/>
        </authorList>
    </citation>
    <scope>NUCLEOTIDE SEQUENCE [LARGE SCALE GENOMIC DNA]</scope>
</reference>
<dbReference type="Gene3D" id="3.40.50.10330">
    <property type="entry name" value="Probable inorganic polyphosphate/atp-NAD kinase, domain 1"/>
    <property type="match status" value="1"/>
</dbReference>
<dbReference type="Proteomes" id="UP000231263">
    <property type="component" value="Unassembled WGS sequence"/>
</dbReference>
<evidence type="ECO:0000259" key="1">
    <source>
        <dbReference type="PROSITE" id="PS50146"/>
    </source>
</evidence>
<dbReference type="SUPFAM" id="SSF111331">
    <property type="entry name" value="NAD kinase/diacylglycerol kinase-like"/>
    <property type="match status" value="1"/>
</dbReference>
<dbReference type="InterPro" id="IPR016064">
    <property type="entry name" value="NAD/diacylglycerol_kinase_sf"/>
</dbReference>
<accession>A0A2M7XFR3</accession>
<dbReference type="Pfam" id="PF00781">
    <property type="entry name" value="DAGK_cat"/>
    <property type="match status" value="1"/>
</dbReference>
<proteinExistence type="predicted"/>
<comment type="caution">
    <text evidence="2">The sequence shown here is derived from an EMBL/GenBank/DDBJ whole genome shotgun (WGS) entry which is preliminary data.</text>
</comment>
<dbReference type="GO" id="GO:0016301">
    <property type="term" value="F:kinase activity"/>
    <property type="evidence" value="ECO:0007669"/>
    <property type="project" value="InterPro"/>
</dbReference>
<dbReference type="PROSITE" id="PS50146">
    <property type="entry name" value="DAGK"/>
    <property type="match status" value="1"/>
</dbReference>
<protein>
    <recommendedName>
        <fullName evidence="1">DAGKc domain-containing protein</fullName>
    </recommendedName>
</protein>
<dbReference type="InterPro" id="IPR001206">
    <property type="entry name" value="Diacylglycerol_kinase_cat_dom"/>
</dbReference>
<gene>
    <name evidence="2" type="ORF">CO173_03025</name>
</gene>
<feature type="domain" description="DAGKc" evidence="1">
    <location>
        <begin position="1"/>
        <end position="127"/>
    </location>
</feature>
<sequence>MDFLVLNTVASQLRDNPSLVREIERIVPDSVRVVLTSNERSTQNLLNGLGTLGVHRVYVVGGGGTFRTVLNWLMAQPTDERPTLVPLGGGNDCLMTTHVGFSSIDPLQNIKLLFEDKVEIQEFFWRPLKVEILEEESVLYCTVFGSGLLHGFFRWIKLGHHKSRLPIFGQILKVAFLAFAVGKDSDGVLSQTFGDVQIDSGSIPSRSYLGLLASAVPQLPLKARPFRGKIHDGQFGSVAYWGTYRTLSLIWPFVWFGLVPPFTLGQLISKPSSRIIITTDDNHYSVDGGPVTVNCKVALINGGVVTFVITSGDSIMLAGPK</sequence>
<name>A0A2M7XFR3_9BACT</name>
<dbReference type="InterPro" id="IPR017438">
    <property type="entry name" value="ATP-NAD_kinase_N"/>
</dbReference>
<evidence type="ECO:0000313" key="3">
    <source>
        <dbReference type="Proteomes" id="UP000231263"/>
    </source>
</evidence>
<evidence type="ECO:0000313" key="2">
    <source>
        <dbReference type="EMBL" id="PJA46714.1"/>
    </source>
</evidence>
<organism evidence="2 3">
    <name type="scientific">Candidatus Uhrbacteria bacterium CG_4_9_14_3_um_filter_41_35</name>
    <dbReference type="NCBI Taxonomy" id="1975034"/>
    <lineage>
        <taxon>Bacteria</taxon>
        <taxon>Candidatus Uhriibacteriota</taxon>
    </lineage>
</organism>
<dbReference type="AlphaFoldDB" id="A0A2M7XFR3"/>